<evidence type="ECO:0000313" key="9">
    <source>
        <dbReference type="Proteomes" id="UP000321721"/>
    </source>
</evidence>
<dbReference type="NCBIfam" id="TIGR00126">
    <property type="entry name" value="deoC"/>
    <property type="match status" value="1"/>
</dbReference>
<dbReference type="SUPFAM" id="SSF51569">
    <property type="entry name" value="Aldolase"/>
    <property type="match status" value="1"/>
</dbReference>
<dbReference type="GO" id="GO:0004139">
    <property type="term" value="F:deoxyribose-phosphate aldolase activity"/>
    <property type="evidence" value="ECO:0007669"/>
    <property type="project" value="UniProtKB-UniRule"/>
</dbReference>
<dbReference type="PANTHER" id="PTHR10889:SF3">
    <property type="entry name" value="DEOXYRIBOSE-PHOSPHATE ALDOLASE"/>
    <property type="match status" value="1"/>
</dbReference>
<evidence type="ECO:0000256" key="2">
    <source>
        <dbReference type="ARBA" id="ARBA00009473"/>
    </source>
</evidence>
<dbReference type="InterPro" id="IPR011343">
    <property type="entry name" value="DeoC"/>
</dbReference>
<dbReference type="AlphaFoldDB" id="A0A5C6RRP9"/>
<dbReference type="GO" id="GO:0009264">
    <property type="term" value="P:deoxyribonucleotide catabolic process"/>
    <property type="evidence" value="ECO:0007669"/>
    <property type="project" value="UniProtKB-UniRule"/>
</dbReference>
<dbReference type="SMART" id="SM01133">
    <property type="entry name" value="DeoC"/>
    <property type="match status" value="1"/>
</dbReference>
<dbReference type="InterPro" id="IPR013785">
    <property type="entry name" value="Aldolase_TIM"/>
</dbReference>
<organism evidence="8 9">
    <name type="scientific">Vicingus serpentipes</name>
    <dbReference type="NCBI Taxonomy" id="1926625"/>
    <lineage>
        <taxon>Bacteria</taxon>
        <taxon>Pseudomonadati</taxon>
        <taxon>Bacteroidota</taxon>
        <taxon>Flavobacteriia</taxon>
        <taxon>Flavobacteriales</taxon>
        <taxon>Vicingaceae</taxon>
        <taxon>Vicingus</taxon>
    </lineage>
</organism>
<dbReference type="GO" id="GO:0016052">
    <property type="term" value="P:carbohydrate catabolic process"/>
    <property type="evidence" value="ECO:0007669"/>
    <property type="project" value="TreeGrafter"/>
</dbReference>
<comment type="catalytic activity">
    <reaction evidence="6">
        <text>2-deoxy-D-ribose 5-phosphate = D-glyceraldehyde 3-phosphate + acetaldehyde</text>
        <dbReference type="Rhea" id="RHEA:12821"/>
        <dbReference type="ChEBI" id="CHEBI:15343"/>
        <dbReference type="ChEBI" id="CHEBI:59776"/>
        <dbReference type="ChEBI" id="CHEBI:62877"/>
        <dbReference type="EC" id="4.1.2.4"/>
    </reaction>
</comment>
<evidence type="ECO:0000256" key="5">
    <source>
        <dbReference type="ARBA" id="ARBA00023270"/>
    </source>
</evidence>
<protein>
    <recommendedName>
        <fullName evidence="3 7">Deoxyribose-phosphate aldolase</fullName>
        <ecNumber evidence="3 7">4.1.2.4</ecNumber>
    </recommendedName>
</protein>
<evidence type="ECO:0000313" key="8">
    <source>
        <dbReference type="EMBL" id="TXB64669.1"/>
    </source>
</evidence>
<reference evidence="8 9" key="1">
    <citation type="submission" date="2019-08" db="EMBL/GenBank/DDBJ databases">
        <title>Genome of Vicingus serpentipes NCIMB 15042.</title>
        <authorList>
            <person name="Bowman J.P."/>
        </authorList>
    </citation>
    <scope>NUCLEOTIDE SEQUENCE [LARGE SCALE GENOMIC DNA]</scope>
    <source>
        <strain evidence="8 9">NCIMB 15042</strain>
    </source>
</reference>
<dbReference type="EC" id="4.1.2.4" evidence="3 7"/>
<dbReference type="Proteomes" id="UP000321721">
    <property type="component" value="Unassembled WGS sequence"/>
</dbReference>
<dbReference type="PANTHER" id="PTHR10889">
    <property type="entry name" value="DEOXYRIBOSE-PHOSPHATE ALDOLASE"/>
    <property type="match status" value="1"/>
</dbReference>
<evidence type="ECO:0000256" key="3">
    <source>
        <dbReference type="ARBA" id="ARBA00012515"/>
    </source>
</evidence>
<dbReference type="GO" id="GO:0005737">
    <property type="term" value="C:cytoplasm"/>
    <property type="evidence" value="ECO:0007669"/>
    <property type="project" value="InterPro"/>
</dbReference>
<sequence length="301" mass="33083">MIPFANIKDIPSLNPNYTFDSEINESIQQVLVSTSPISDKKNELALILNLIDLTSLEGADTTLKIEGMCNKVLGLEKYNKIPNVAAICVYPTFAKLVSQKLKGTKINTACVAGAFPSGQSSLDIKLKEIEWAINEGATEIDMVISRGKLLEGKYQEVFDEIVAIKKCCGEIHLKVIIESGELQSLKNIRIASDLAMYAGADFIKTSTGKISEGATYKSVYVMLNAIKDFNKATSKKIGMKPAGGISDIETAINYLKLIDKTVGQEWFDNHLFRFGASRLANNVLNELSVLVDEPTLKNYFN</sequence>
<name>A0A5C6RRP9_9FLAO</name>
<evidence type="ECO:0000256" key="7">
    <source>
        <dbReference type="NCBIfam" id="TIGR00126"/>
    </source>
</evidence>
<comment type="similarity">
    <text evidence="2">Belongs to the DeoC/FbaB aldolase family. DeoC type 2 subfamily.</text>
</comment>
<evidence type="ECO:0000256" key="4">
    <source>
        <dbReference type="ARBA" id="ARBA00023239"/>
    </source>
</evidence>
<dbReference type="Gene3D" id="3.20.20.70">
    <property type="entry name" value="Aldolase class I"/>
    <property type="match status" value="1"/>
</dbReference>
<dbReference type="RefSeq" id="WP_147100866.1">
    <property type="nucleotide sequence ID" value="NZ_VOOS01000004.1"/>
</dbReference>
<dbReference type="PIRSF" id="PIRSF001357">
    <property type="entry name" value="DeoC"/>
    <property type="match status" value="1"/>
</dbReference>
<dbReference type="Pfam" id="PF01791">
    <property type="entry name" value="DeoC"/>
    <property type="match status" value="1"/>
</dbReference>
<dbReference type="InterPro" id="IPR002915">
    <property type="entry name" value="DeoC/FbaB/LacD_aldolase"/>
</dbReference>
<keyword evidence="9" id="KW-1185">Reference proteome</keyword>
<keyword evidence="4 8" id="KW-0456">Lyase</keyword>
<comment type="caution">
    <text evidence="8">The sequence shown here is derived from an EMBL/GenBank/DDBJ whole genome shotgun (WGS) entry which is preliminary data.</text>
</comment>
<dbReference type="CDD" id="cd00959">
    <property type="entry name" value="DeoC"/>
    <property type="match status" value="1"/>
</dbReference>
<evidence type="ECO:0000256" key="6">
    <source>
        <dbReference type="ARBA" id="ARBA00048791"/>
    </source>
</evidence>
<evidence type="ECO:0000256" key="1">
    <source>
        <dbReference type="ARBA" id="ARBA00004816"/>
    </source>
</evidence>
<dbReference type="EMBL" id="VOOS01000004">
    <property type="protein sequence ID" value="TXB64669.1"/>
    <property type="molecule type" value="Genomic_DNA"/>
</dbReference>
<comment type="pathway">
    <text evidence="1">Carbohydrate degradation; 2-deoxy-D-ribose 1-phosphate degradation; D-glyceraldehyde 3-phosphate and acetaldehyde from 2-deoxy-alpha-D-ribose 1-phosphate: step 2/2.</text>
</comment>
<dbReference type="OrthoDB" id="9778711at2"/>
<proteinExistence type="inferred from homology"/>
<gene>
    <name evidence="8" type="primary">deoC</name>
    <name evidence="8" type="ORF">FRY74_09465</name>
</gene>
<keyword evidence="5" id="KW-0704">Schiff base</keyword>
<accession>A0A5C6RRP9</accession>